<keyword evidence="5" id="KW-1133">Transmembrane helix</keyword>
<evidence type="ECO:0000256" key="2">
    <source>
        <dbReference type="ARBA" id="ARBA00022690"/>
    </source>
</evidence>
<evidence type="ECO:0000256" key="4">
    <source>
        <dbReference type="RuleBase" id="RU000411"/>
    </source>
</evidence>
<protein>
    <submittedName>
        <fullName evidence="7">Leukocyte elastase inhibitor</fullName>
    </submittedName>
</protein>
<evidence type="ECO:0000259" key="6">
    <source>
        <dbReference type="SMART" id="SM00093"/>
    </source>
</evidence>
<dbReference type="EMBL" id="GGNE01000017">
    <property type="protein sequence ID" value="MIC88558.1"/>
    <property type="molecule type" value="Transcribed_RNA"/>
</dbReference>
<organism evidence="7">
    <name type="scientific">Scolopendra viridis</name>
    <name type="common">Giant centipede</name>
    <dbReference type="NCBI Taxonomy" id="118503"/>
    <lineage>
        <taxon>Eukaryota</taxon>
        <taxon>Metazoa</taxon>
        <taxon>Ecdysozoa</taxon>
        <taxon>Arthropoda</taxon>
        <taxon>Myriapoda</taxon>
        <taxon>Chilopoda</taxon>
        <taxon>Pleurostigmophora</taxon>
        <taxon>Scolopendromorpha</taxon>
        <taxon>Scolopendridae</taxon>
        <taxon>Scolopendra</taxon>
    </lineage>
</organism>
<dbReference type="InterPro" id="IPR023796">
    <property type="entry name" value="Serpin_dom"/>
</dbReference>
<dbReference type="PANTHER" id="PTHR11461:SF211">
    <property type="entry name" value="GH10112P-RELATED"/>
    <property type="match status" value="1"/>
</dbReference>
<evidence type="ECO:0000256" key="3">
    <source>
        <dbReference type="ARBA" id="ARBA00022900"/>
    </source>
</evidence>
<sequence length="420" mass="46933">MQRNSSVDIRLFTMMTAYTTIGIVLVMFGQASECLPIVDQTTSAAVRSNNQFALDLLKTLSASNGENVFFSPLSISAAVAMTSLGARGNTLDEIDNTFHFNDVKKTSSDPMALHETFQNIMSLFQEGNSNYSLSIANRLFSQEGFEILTKFLEDTDKYYKATVQQLKFGTGQAEGIINQWVAKQTHDKIKELFQPGSLSADTVLALVNAIYFKGNWKSQFSKESTTDMDFYMTSDEKKMVKMMSIKKTFPYAEDSDLKAQVLELPYAGDDLSMIVILPELGGISKLTSQMTVEKFEHLMNQLNKRKVNVKLPKFKLETEYSLKETLQQLGIKSLFDNGADLSGISNEKLKVSKVIHKAFIETDEEGTEAAAATGITFQRYSALLPKETEPEFIGDHPFLFAIVDKRLSNQVLFMGTLVQP</sequence>
<dbReference type="FunFam" id="3.30.497.10:FF:000001">
    <property type="entry name" value="Serine protease inhibitor"/>
    <property type="match status" value="1"/>
</dbReference>
<feature type="transmembrane region" description="Helical" evidence="5">
    <location>
        <begin position="12"/>
        <end position="31"/>
    </location>
</feature>
<keyword evidence="5" id="KW-0812">Transmembrane</keyword>
<keyword evidence="3" id="KW-0722">Serine protease inhibitor</keyword>
<keyword evidence="2" id="KW-0646">Protease inhibitor</keyword>
<dbReference type="GO" id="GO:0005615">
    <property type="term" value="C:extracellular space"/>
    <property type="evidence" value="ECO:0007669"/>
    <property type="project" value="InterPro"/>
</dbReference>
<reference evidence="7" key="1">
    <citation type="journal article" date="2018" name="Toxicon">
        <title>Venom-gland transcriptomics and venom proteomics of the giant Florida blue centipede, Scolopendra viridis.</title>
        <authorList>
            <person name="Ward M.J."/>
            <person name="Rokyta D.R."/>
        </authorList>
    </citation>
    <scope>NUCLEOTIDE SEQUENCE</scope>
    <source>
        <tissue evidence="7">Venom gland</tissue>
    </source>
</reference>
<dbReference type="PANTHER" id="PTHR11461">
    <property type="entry name" value="SERINE PROTEASE INHIBITOR, SERPIN"/>
    <property type="match status" value="1"/>
</dbReference>
<evidence type="ECO:0000256" key="1">
    <source>
        <dbReference type="ARBA" id="ARBA00009500"/>
    </source>
</evidence>
<dbReference type="Gene3D" id="3.30.497.10">
    <property type="entry name" value="Antithrombin, subunit I, domain 2"/>
    <property type="match status" value="1"/>
</dbReference>
<proteinExistence type="inferred from homology"/>
<dbReference type="CDD" id="cd19590">
    <property type="entry name" value="serpin_thermopin-like"/>
    <property type="match status" value="1"/>
</dbReference>
<dbReference type="InterPro" id="IPR042185">
    <property type="entry name" value="Serpin_sf_2"/>
</dbReference>
<evidence type="ECO:0000256" key="5">
    <source>
        <dbReference type="SAM" id="Phobius"/>
    </source>
</evidence>
<keyword evidence="5" id="KW-0472">Membrane</keyword>
<dbReference type="Pfam" id="PF00079">
    <property type="entry name" value="Serpin"/>
    <property type="match status" value="1"/>
</dbReference>
<comment type="similarity">
    <text evidence="1 4">Belongs to the serpin family.</text>
</comment>
<dbReference type="AlphaFoldDB" id="A0A4D5R9I2"/>
<dbReference type="SUPFAM" id="SSF56574">
    <property type="entry name" value="Serpins"/>
    <property type="match status" value="1"/>
</dbReference>
<accession>A0A4D5R9I2</accession>
<evidence type="ECO:0000313" key="7">
    <source>
        <dbReference type="EMBL" id="MIC88558.1"/>
    </source>
</evidence>
<dbReference type="Gene3D" id="2.30.39.10">
    <property type="entry name" value="Alpha-1-antitrypsin, domain 1"/>
    <property type="match status" value="1"/>
</dbReference>
<dbReference type="InterPro" id="IPR000215">
    <property type="entry name" value="Serpin_fam"/>
</dbReference>
<feature type="domain" description="Serpin" evidence="6">
    <location>
        <begin position="54"/>
        <end position="420"/>
    </location>
</feature>
<dbReference type="SMART" id="SM00093">
    <property type="entry name" value="SERPIN"/>
    <property type="match status" value="1"/>
</dbReference>
<dbReference type="GO" id="GO:0004867">
    <property type="term" value="F:serine-type endopeptidase inhibitor activity"/>
    <property type="evidence" value="ECO:0007669"/>
    <property type="project" value="UniProtKB-KW"/>
</dbReference>
<dbReference type="InterPro" id="IPR036186">
    <property type="entry name" value="Serpin_sf"/>
</dbReference>
<name>A0A4D5R9I2_SCOVI</name>
<dbReference type="InterPro" id="IPR042178">
    <property type="entry name" value="Serpin_sf_1"/>
</dbReference>